<evidence type="ECO:0000313" key="10">
    <source>
        <dbReference type="Proteomes" id="UP000286415"/>
    </source>
</evidence>
<dbReference type="Pfam" id="PF13927">
    <property type="entry name" value="Ig_3"/>
    <property type="match status" value="1"/>
</dbReference>
<evidence type="ECO:0000256" key="2">
    <source>
        <dbReference type="ARBA" id="ARBA00023136"/>
    </source>
</evidence>
<gene>
    <name evidence="9" type="ORF">CSKR_107201</name>
</gene>
<reference evidence="9 10" key="2">
    <citation type="journal article" date="2021" name="Genomics">
        <title>High-quality reference genome for Clonorchis sinensis.</title>
        <authorList>
            <person name="Young N.D."/>
            <person name="Stroehlein A.J."/>
            <person name="Kinkar L."/>
            <person name="Wang T."/>
            <person name="Sohn W.M."/>
            <person name="Chang B.C.H."/>
            <person name="Kaur P."/>
            <person name="Weisz D."/>
            <person name="Dudchenko O."/>
            <person name="Aiden E.L."/>
            <person name="Korhonen P.K."/>
            <person name="Gasser R.B."/>
        </authorList>
    </citation>
    <scope>NUCLEOTIDE SEQUENCE [LARGE SCALE GENOMIC DNA]</scope>
    <source>
        <strain evidence="9">Cs-k2</strain>
    </source>
</reference>
<feature type="domain" description="Ig-like" evidence="8">
    <location>
        <begin position="190"/>
        <end position="312"/>
    </location>
</feature>
<dbReference type="GO" id="GO:0098609">
    <property type="term" value="P:cell-cell adhesion"/>
    <property type="evidence" value="ECO:0007669"/>
    <property type="project" value="TreeGrafter"/>
</dbReference>
<dbReference type="InterPro" id="IPR013783">
    <property type="entry name" value="Ig-like_fold"/>
</dbReference>
<evidence type="ECO:0000256" key="5">
    <source>
        <dbReference type="ARBA" id="ARBA00023319"/>
    </source>
</evidence>
<feature type="domain" description="Ig-like" evidence="8">
    <location>
        <begin position="431"/>
        <end position="563"/>
    </location>
</feature>
<feature type="domain" description="Ig-like" evidence="8">
    <location>
        <begin position="576"/>
        <end position="685"/>
    </location>
</feature>
<keyword evidence="5" id="KW-0393">Immunoglobulin domain</keyword>
<evidence type="ECO:0000256" key="7">
    <source>
        <dbReference type="SAM" id="Phobius"/>
    </source>
</evidence>
<keyword evidence="7" id="KW-1133">Transmembrane helix</keyword>
<organism evidence="9 10">
    <name type="scientific">Clonorchis sinensis</name>
    <name type="common">Chinese liver fluke</name>
    <dbReference type="NCBI Taxonomy" id="79923"/>
    <lineage>
        <taxon>Eukaryota</taxon>
        <taxon>Metazoa</taxon>
        <taxon>Spiralia</taxon>
        <taxon>Lophotrochozoa</taxon>
        <taxon>Platyhelminthes</taxon>
        <taxon>Trematoda</taxon>
        <taxon>Digenea</taxon>
        <taxon>Opisthorchiida</taxon>
        <taxon>Opisthorchiata</taxon>
        <taxon>Opisthorchiidae</taxon>
        <taxon>Clonorchis</taxon>
    </lineage>
</organism>
<feature type="region of interest" description="Disordered" evidence="6">
    <location>
        <begin position="1268"/>
        <end position="1307"/>
    </location>
</feature>
<feature type="compositionally biased region" description="Polar residues" evidence="6">
    <location>
        <begin position="475"/>
        <end position="487"/>
    </location>
</feature>
<feature type="region of interest" description="Disordered" evidence="6">
    <location>
        <begin position="465"/>
        <end position="494"/>
    </location>
</feature>
<dbReference type="InterPro" id="IPR003599">
    <property type="entry name" value="Ig_sub"/>
</dbReference>
<dbReference type="InterPro" id="IPR036179">
    <property type="entry name" value="Ig-like_dom_sf"/>
</dbReference>
<keyword evidence="2 7" id="KW-0472">Membrane</keyword>
<comment type="caution">
    <text evidence="9">The sequence shown here is derived from an EMBL/GenBank/DDBJ whole genome shotgun (WGS) entry which is preliminary data.</text>
</comment>
<dbReference type="PANTHER" id="PTHR11640:SF31">
    <property type="entry name" value="IRREGULAR CHIASM C-ROUGHEST PROTEIN-RELATED"/>
    <property type="match status" value="1"/>
</dbReference>
<dbReference type="EMBL" id="NIRI02000010">
    <property type="protein sequence ID" value="KAG5454412.1"/>
    <property type="molecule type" value="Genomic_DNA"/>
</dbReference>
<dbReference type="PROSITE" id="PS50835">
    <property type="entry name" value="IG_LIKE"/>
    <property type="match status" value="4"/>
</dbReference>
<dbReference type="GO" id="GO:0005911">
    <property type="term" value="C:cell-cell junction"/>
    <property type="evidence" value="ECO:0007669"/>
    <property type="project" value="TreeGrafter"/>
</dbReference>
<keyword evidence="4" id="KW-0325">Glycoprotein</keyword>
<protein>
    <recommendedName>
        <fullName evidence="8">Ig-like domain-containing protein</fullName>
    </recommendedName>
</protein>
<feature type="domain" description="Ig-like" evidence="8">
    <location>
        <begin position="332"/>
        <end position="421"/>
    </location>
</feature>
<name>A0A8T1MZV5_CLOSI</name>
<comment type="subcellular location">
    <subcellularLocation>
        <location evidence="1">Membrane</location>
        <topology evidence="1">Single-pass type I membrane protein</topology>
    </subcellularLocation>
</comment>
<dbReference type="InterPro" id="IPR051275">
    <property type="entry name" value="Cell_adhesion_signaling"/>
</dbReference>
<keyword evidence="10" id="KW-1185">Reference proteome</keyword>
<dbReference type="CDD" id="cd00096">
    <property type="entry name" value="Ig"/>
    <property type="match status" value="1"/>
</dbReference>
<keyword evidence="3" id="KW-1015">Disulfide bond</keyword>
<reference evidence="9 10" key="1">
    <citation type="journal article" date="2018" name="Biotechnol. Adv.">
        <title>Improved genomic resources and new bioinformatic workflow for the carcinogenic parasite Clonorchis sinensis: Biotechnological implications.</title>
        <authorList>
            <person name="Wang D."/>
            <person name="Korhonen P.K."/>
            <person name="Gasser R.B."/>
            <person name="Young N.D."/>
        </authorList>
    </citation>
    <scope>NUCLEOTIDE SEQUENCE [LARGE SCALE GENOMIC DNA]</scope>
    <source>
        <strain evidence="9">Cs-k2</strain>
    </source>
</reference>
<dbReference type="SMART" id="SM00408">
    <property type="entry name" value="IGc2"/>
    <property type="match status" value="2"/>
</dbReference>
<evidence type="ECO:0000313" key="9">
    <source>
        <dbReference type="EMBL" id="KAG5454412.1"/>
    </source>
</evidence>
<dbReference type="InterPro" id="IPR003598">
    <property type="entry name" value="Ig_sub2"/>
</dbReference>
<dbReference type="Proteomes" id="UP000286415">
    <property type="component" value="Unassembled WGS sequence"/>
</dbReference>
<proteinExistence type="predicted"/>
<sequence>MNFNYLEKWLHLFGLLVITVRAFTTVLIRKQDTLPRMPKFIKEPPGVVYYSSADWKGGGQHVINAELEATVYPFNSTLSVATAYKDSPEHHIQLPILRLTADRDPPGLRDSPSQPYASLTPITLSASFAPQNPSTLLRLGLFPSTPTSEHQSWLIKVYNLFPNMILYLLLSTELGTIRTRPIRLLPIELPRFPRYADERLSVLIGNTGRVICHLPRSQPSLPAVNFYHNGKQIDMLTEASRYRLVYVGGDGSGTPWSSGRSRGPRRDPLFWQQMPSAVILFIHPLELSDSGEYKCEAQLMEHLIMAEQKTILNVTKPLAKVKARLQFSADDPGLSYLYDMYMSSQMVSGVRTLNVPVGLNLTLFCLFEGAPIVPTRWYYDGAHKNFREDSNFGILTIDSVELNDAGTYTCLAQSPESDAISKSFKIKVTTPTHLVPQPRSTVKVRKGSNILLACLLSDKASTENGEAQSADLENRNTWQNSLDPQNRNRTDGNLIRGFQPGTDIGWLYNGKSIRKYRDEDMPLIEATEHATIFRVQNFSEHDQGVYQCWSLDNMGTWLTASISARLEEVEQEGWNPTTPSRHDVIQERTKEGLTGHLNCNISFMQIGRTDQFEGQEEMLVFWFRGRQIGEPIDLAESNNRAGRIKYLTSRVNRMSQLLSIVNPRRSEDSGAYSCRVYDPKTRALLGQIQFELIIDPNEEEGIETRRLSAPSVSSITVENVKAKISHSNSVETDPWVDRAEDMAYRPVTEENFLQQFSISKPTVVRISNFSTGVWISWRVNDDTANHRISKFFLQYRVLMPAAQDYGVTKTRHRFIRQSKAHDEWAAKFWSQPKDTNVSTNQSFFCLHAPMYFQPGNIYSVRIIANEDQFVQPTIQPKIYQSSWSDAISLENLLPTKPRVISLTAQNSSTLELEWTMDSQFSQSIPNTDDAHQLGLYFLLIYRTLQDAHSGSLWASCTVNGTHRDLHVTSVQWLAQPVVSDVPGEQKNYRYSIQNLRQNTTYAVAVYGVIVQNNTLSNKIPPKFTLLSETVIQKTSADFTETRVEPKKASGILEDTKVRRDEKTVEDVVSRHTAGDSEITQKSVAKHKLVNLKENHIIIVVLGSLAGVLLVVAVMLIILCLWCQIRTKRNAYSDIFKSPNKGRATVSSTEVPCAPIERGLNGHPGLSYTDAYLTDYLLAQPTTLDPNVQLLGNFTAMLKDPHSTLSWPSLAFTSDVLHHNSVGPWSNSLRQSAANPILNRYFPGGGPQPSLASNGAINGLFFATEQTSYKHTTDEDGDSAPVDSVNEESGRDRGGLGKGDQFGSIPFFPDSVEEEANAGQNDQSSSVYSHIGSISTLNELPPRIYDKNGPRSNGLNAISSPVYIPGHESQLMRPIPMYLRPQTSFPGPTTDRTGFFSAFGSGFIQPDLKPSVPLQPSLFYRTLPPRNILDPTKQLEMIQRLQGPESNPFAPIQPDHQTYGIRPSIPPIPFNNVLTSYPCRPALENHLSEPKTVLNGRGTDTYPDTASMSHLGTQQFPEKSVSGPTKNFGLPAQCEQEYPTDVDGAVRSRTYGKPFYQQEVGIILH</sequence>
<dbReference type="Gene3D" id="2.60.40.10">
    <property type="entry name" value="Immunoglobulins"/>
    <property type="match status" value="2"/>
</dbReference>
<evidence type="ECO:0000259" key="8">
    <source>
        <dbReference type="PROSITE" id="PS50835"/>
    </source>
</evidence>
<evidence type="ECO:0000256" key="3">
    <source>
        <dbReference type="ARBA" id="ARBA00023157"/>
    </source>
</evidence>
<evidence type="ECO:0000256" key="6">
    <source>
        <dbReference type="SAM" id="MobiDB-lite"/>
    </source>
</evidence>
<evidence type="ECO:0000256" key="4">
    <source>
        <dbReference type="ARBA" id="ARBA00023180"/>
    </source>
</evidence>
<feature type="transmembrane region" description="Helical" evidence="7">
    <location>
        <begin position="1096"/>
        <end position="1121"/>
    </location>
</feature>
<evidence type="ECO:0000256" key="1">
    <source>
        <dbReference type="ARBA" id="ARBA00004479"/>
    </source>
</evidence>
<keyword evidence="7" id="KW-0812">Transmembrane</keyword>
<accession>A0A8T1MZV5</accession>
<dbReference type="SMART" id="SM00409">
    <property type="entry name" value="IG"/>
    <property type="match status" value="4"/>
</dbReference>
<dbReference type="PANTHER" id="PTHR11640">
    <property type="entry name" value="NEPHRIN"/>
    <property type="match status" value="1"/>
</dbReference>
<dbReference type="InterPro" id="IPR007110">
    <property type="entry name" value="Ig-like_dom"/>
</dbReference>
<dbReference type="SUPFAM" id="SSF48726">
    <property type="entry name" value="Immunoglobulin"/>
    <property type="match status" value="2"/>
</dbReference>
<dbReference type="GO" id="GO:0050839">
    <property type="term" value="F:cell adhesion molecule binding"/>
    <property type="evidence" value="ECO:0007669"/>
    <property type="project" value="TreeGrafter"/>
</dbReference>
<dbReference type="OrthoDB" id="5969272at2759"/>
<dbReference type="GO" id="GO:0005886">
    <property type="term" value="C:plasma membrane"/>
    <property type="evidence" value="ECO:0007669"/>
    <property type="project" value="TreeGrafter"/>
</dbReference>